<evidence type="ECO:0000313" key="3">
    <source>
        <dbReference type="Proteomes" id="UP001148313"/>
    </source>
</evidence>
<keyword evidence="3" id="KW-1185">Reference proteome</keyword>
<organism evidence="2 3">
    <name type="scientific">Hoeflea poritis</name>
    <dbReference type="NCBI Taxonomy" id="2993659"/>
    <lineage>
        <taxon>Bacteria</taxon>
        <taxon>Pseudomonadati</taxon>
        <taxon>Pseudomonadota</taxon>
        <taxon>Alphaproteobacteria</taxon>
        <taxon>Hyphomicrobiales</taxon>
        <taxon>Rhizobiaceae</taxon>
        <taxon>Hoeflea</taxon>
    </lineage>
</organism>
<dbReference type="RefSeq" id="WP_271092455.1">
    <property type="nucleotide sequence ID" value="NZ_JAPJZH010000025.1"/>
</dbReference>
<dbReference type="EMBL" id="JAPJZH010000025">
    <property type="protein sequence ID" value="MDA4848587.1"/>
    <property type="molecule type" value="Genomic_DNA"/>
</dbReference>
<sequence length="87" mass="9710">MSPLKLKKLPNRETAKITFTASADLQQMLAAYANLYEAEYGEREAITDLIPYMLETFVGSDRQFRTAKSQPSQQAPSSSLKPPQTAK</sequence>
<accession>A0ABT4VX19</accession>
<evidence type="ECO:0000256" key="1">
    <source>
        <dbReference type="SAM" id="MobiDB-lite"/>
    </source>
</evidence>
<feature type="region of interest" description="Disordered" evidence="1">
    <location>
        <begin position="63"/>
        <end position="87"/>
    </location>
</feature>
<name>A0ABT4VX19_9HYPH</name>
<reference evidence="2" key="1">
    <citation type="submission" date="2022-11" db="EMBL/GenBank/DDBJ databases">
        <title>Hoeflea poritis sp. nov., isolated from scleractinian coral Porites lutea.</title>
        <authorList>
            <person name="Zhang G."/>
            <person name="Wei Q."/>
            <person name="Cai L."/>
        </authorList>
    </citation>
    <scope>NUCLEOTIDE SEQUENCE</scope>
    <source>
        <strain evidence="2">E7-10</strain>
    </source>
</reference>
<protein>
    <submittedName>
        <fullName evidence="2">DUF2274 domain-containing protein</fullName>
    </submittedName>
</protein>
<dbReference type="Pfam" id="PF10038">
    <property type="entry name" value="DUF2274"/>
    <property type="match status" value="1"/>
</dbReference>
<proteinExistence type="predicted"/>
<feature type="compositionally biased region" description="Low complexity" evidence="1">
    <location>
        <begin position="67"/>
        <end position="87"/>
    </location>
</feature>
<gene>
    <name evidence="2" type="ORF">OOZ53_24740</name>
</gene>
<evidence type="ECO:0000313" key="2">
    <source>
        <dbReference type="EMBL" id="MDA4848587.1"/>
    </source>
</evidence>
<comment type="caution">
    <text evidence="2">The sequence shown here is derived from an EMBL/GenBank/DDBJ whole genome shotgun (WGS) entry which is preliminary data.</text>
</comment>
<dbReference type="Proteomes" id="UP001148313">
    <property type="component" value="Unassembled WGS sequence"/>
</dbReference>
<dbReference type="InterPro" id="IPR018733">
    <property type="entry name" value="DUF2274"/>
</dbReference>